<keyword evidence="1" id="KW-0472">Membrane</keyword>
<dbReference type="OrthoDB" id="9799991at2"/>
<protein>
    <recommendedName>
        <fullName evidence="3">DUF485 domain-containing protein</fullName>
    </recommendedName>
</protein>
<feature type="transmembrane region" description="Helical" evidence="1">
    <location>
        <begin position="91"/>
        <end position="116"/>
    </location>
</feature>
<dbReference type="KEGG" id="dvm:DvMF_0314"/>
<dbReference type="EMBL" id="CP001197">
    <property type="protein sequence ID" value="ACL07271.1"/>
    <property type="molecule type" value="Genomic_DNA"/>
</dbReference>
<dbReference type="AlphaFoldDB" id="B8DPI4"/>
<keyword evidence="1" id="KW-1133">Transmembrane helix</keyword>
<dbReference type="InterPro" id="IPR052959">
    <property type="entry name" value="Inner_membrane_assoc"/>
</dbReference>
<feature type="transmembrane region" description="Helical" evidence="1">
    <location>
        <begin position="56"/>
        <end position="79"/>
    </location>
</feature>
<evidence type="ECO:0000313" key="2">
    <source>
        <dbReference type="EMBL" id="ACL07271.1"/>
    </source>
</evidence>
<dbReference type="HOGENOM" id="CLU_123372_2_0_7"/>
<reference evidence="2" key="1">
    <citation type="submission" date="2008-10" db="EMBL/GenBank/DDBJ databases">
        <title>Complete sequence of Desulfovibrio vulgaris str. 'Miyazaki F'.</title>
        <authorList>
            <person name="Lucas S."/>
            <person name="Copeland A."/>
            <person name="Lapidus A."/>
            <person name="Glavina del Rio T."/>
            <person name="Dalin E."/>
            <person name="Tice H."/>
            <person name="Bruce D."/>
            <person name="Goodwin L."/>
            <person name="Pitluck S."/>
            <person name="Sims D."/>
            <person name="Brettin T."/>
            <person name="Detter J.C."/>
            <person name="Han C."/>
            <person name="Larimer F."/>
            <person name="Land M."/>
            <person name="Hauser L."/>
            <person name="Kyrpides N."/>
            <person name="Mikhailova N."/>
            <person name="Hazen T.C."/>
            <person name="Richardson P."/>
        </authorList>
    </citation>
    <scope>NUCLEOTIDE SEQUENCE</scope>
    <source>
        <strain evidence="2">Miyazaki F</strain>
    </source>
</reference>
<dbReference type="PANTHER" id="PTHR38598:SF1">
    <property type="entry name" value="INNER MEMBRANE PROTEIN YJCH"/>
    <property type="match status" value="1"/>
</dbReference>
<name>B8DPI4_NITV9</name>
<dbReference type="InterPro" id="IPR007436">
    <property type="entry name" value="DUF485"/>
</dbReference>
<dbReference type="eggNOG" id="COG3162">
    <property type="taxonomic scope" value="Bacteria"/>
</dbReference>
<dbReference type="STRING" id="883.DvMF_0314"/>
<organism evidence="2">
    <name type="scientific">Nitratidesulfovibrio vulgaris (strain DSM 19637 / Miyazaki F)</name>
    <name type="common">Desulfovibrio vulgaris</name>
    <dbReference type="NCBI Taxonomy" id="883"/>
    <lineage>
        <taxon>Bacteria</taxon>
        <taxon>Pseudomonadati</taxon>
        <taxon>Thermodesulfobacteriota</taxon>
        <taxon>Desulfovibrionia</taxon>
        <taxon>Desulfovibrionales</taxon>
        <taxon>Desulfovibrionaceae</taxon>
        <taxon>Nitratidesulfovibrio</taxon>
    </lineage>
</organism>
<evidence type="ECO:0008006" key="3">
    <source>
        <dbReference type="Google" id="ProtNLM"/>
    </source>
</evidence>
<accession>B8DPI4</accession>
<gene>
    <name evidence="2" type="ordered locus">DvMF_0314</name>
</gene>
<proteinExistence type="predicted"/>
<dbReference type="Pfam" id="PF04341">
    <property type="entry name" value="DUF485"/>
    <property type="match status" value="1"/>
</dbReference>
<evidence type="ECO:0000256" key="1">
    <source>
        <dbReference type="SAM" id="Phobius"/>
    </source>
</evidence>
<dbReference type="GO" id="GO:0005886">
    <property type="term" value="C:plasma membrane"/>
    <property type="evidence" value="ECO:0007669"/>
    <property type="project" value="TreeGrafter"/>
</dbReference>
<dbReference type="PANTHER" id="PTHR38598">
    <property type="entry name" value="INNER MEMBRANE PROTEIN YJCH"/>
    <property type="match status" value="1"/>
</dbReference>
<keyword evidence="1" id="KW-0812">Transmembrane</keyword>
<sequence length="152" mass="16167">MATITETAGTTGMTMEAPQTHMAPAQHGASHQAHQVHRAHHHPDEAQFAALVRARWSVSLTLTALMLAIYFGFIMVLAFRRDLLQAPVGGGMTLGIPVGFGIIVIASALTGVYVWWANRSYDGAVRRIVAGMQSGVQTGQQAGQTVKGAHHG</sequence>